<evidence type="ECO:0000256" key="3">
    <source>
        <dbReference type="ARBA" id="ARBA00022980"/>
    </source>
</evidence>
<evidence type="ECO:0000256" key="6">
    <source>
        <dbReference type="ARBA" id="ARBA00035275"/>
    </source>
</evidence>
<gene>
    <name evidence="7" type="ORF">BCV72DRAFT_107035</name>
</gene>
<comment type="subcellular location">
    <subcellularLocation>
        <location evidence="1">Mitochondrion</location>
    </subcellularLocation>
</comment>
<dbReference type="InterPro" id="IPR001705">
    <property type="entry name" value="Ribosomal_bL33"/>
</dbReference>
<dbReference type="InterPro" id="IPR011332">
    <property type="entry name" value="Ribosomal_zn-bd"/>
</dbReference>
<evidence type="ECO:0000256" key="4">
    <source>
        <dbReference type="ARBA" id="ARBA00023128"/>
    </source>
</evidence>
<dbReference type="SUPFAM" id="SSF57829">
    <property type="entry name" value="Zn-binding ribosomal proteins"/>
    <property type="match status" value="1"/>
</dbReference>
<keyword evidence="5" id="KW-0687">Ribonucleoprotein</keyword>
<dbReference type="GO" id="GO:1990904">
    <property type="term" value="C:ribonucleoprotein complex"/>
    <property type="evidence" value="ECO:0007669"/>
    <property type="project" value="UniProtKB-KW"/>
</dbReference>
<dbReference type="Gene3D" id="2.20.28.120">
    <property type="entry name" value="Ribosomal protein L33"/>
    <property type="match status" value="1"/>
</dbReference>
<dbReference type="InterPro" id="IPR038584">
    <property type="entry name" value="Ribosomal_bL33_sf"/>
</dbReference>
<dbReference type="OrthoDB" id="275534at2759"/>
<comment type="similarity">
    <text evidence="2">Belongs to the bacterial ribosomal protein bL33 family.</text>
</comment>
<dbReference type="GO" id="GO:0003735">
    <property type="term" value="F:structural constituent of ribosome"/>
    <property type="evidence" value="ECO:0007669"/>
    <property type="project" value="InterPro"/>
</dbReference>
<dbReference type="NCBIfam" id="TIGR01023">
    <property type="entry name" value="rpmG_bact"/>
    <property type="match status" value="1"/>
</dbReference>
<dbReference type="GO" id="GO:0005840">
    <property type="term" value="C:ribosome"/>
    <property type="evidence" value="ECO:0007669"/>
    <property type="project" value="UniProtKB-KW"/>
</dbReference>
<proteinExistence type="inferred from homology"/>
<evidence type="ECO:0000256" key="1">
    <source>
        <dbReference type="ARBA" id="ARBA00004173"/>
    </source>
</evidence>
<dbReference type="InterPro" id="IPR052008">
    <property type="entry name" value="Mitoribosomal_protein_bL33"/>
</dbReference>
<dbReference type="Proteomes" id="UP000242414">
    <property type="component" value="Unassembled WGS sequence"/>
</dbReference>
<dbReference type="AlphaFoldDB" id="A0A1X0R6J1"/>
<accession>A0A1X0R6J1</accession>
<name>A0A1X0R6J1_RHIZD</name>
<evidence type="ECO:0000313" key="7">
    <source>
        <dbReference type="EMBL" id="ORE07538.1"/>
    </source>
</evidence>
<sequence>MAKKAKARVILVKLLSTAGTGYNYIKSRPRIAPKLSLMKYDPMVKQHVLFTETKMKK</sequence>
<keyword evidence="4" id="KW-0496">Mitochondrion</keyword>
<dbReference type="VEuPathDB" id="FungiDB:BCV72DRAFT_107035"/>
<dbReference type="PANTHER" id="PTHR47037">
    <property type="entry name" value="39S RIBOSOMAL PROTEIN L33, MITOCHONDRIAL"/>
    <property type="match status" value="1"/>
</dbReference>
<keyword evidence="3 7" id="KW-0689">Ribosomal protein</keyword>
<dbReference type="EMBL" id="KV921902">
    <property type="protein sequence ID" value="ORE07538.1"/>
    <property type="molecule type" value="Genomic_DNA"/>
</dbReference>
<evidence type="ECO:0000256" key="2">
    <source>
        <dbReference type="ARBA" id="ARBA00007596"/>
    </source>
</evidence>
<dbReference type="Pfam" id="PF00471">
    <property type="entry name" value="Ribosomal_L33"/>
    <property type="match status" value="1"/>
</dbReference>
<dbReference type="PANTHER" id="PTHR47037:SF1">
    <property type="entry name" value="LARGE RIBOSOMAL SUBUNIT PROTEIN BL33M"/>
    <property type="match status" value="1"/>
</dbReference>
<organism evidence="7">
    <name type="scientific">Rhizopus microsporus var. microsporus</name>
    <dbReference type="NCBI Taxonomy" id="86635"/>
    <lineage>
        <taxon>Eukaryota</taxon>
        <taxon>Fungi</taxon>
        <taxon>Fungi incertae sedis</taxon>
        <taxon>Mucoromycota</taxon>
        <taxon>Mucoromycotina</taxon>
        <taxon>Mucoromycetes</taxon>
        <taxon>Mucorales</taxon>
        <taxon>Mucorineae</taxon>
        <taxon>Rhizopodaceae</taxon>
        <taxon>Rhizopus</taxon>
    </lineage>
</organism>
<dbReference type="GO" id="GO:0005739">
    <property type="term" value="C:mitochondrion"/>
    <property type="evidence" value="ECO:0007669"/>
    <property type="project" value="UniProtKB-SubCell"/>
</dbReference>
<evidence type="ECO:0000256" key="5">
    <source>
        <dbReference type="ARBA" id="ARBA00023274"/>
    </source>
</evidence>
<dbReference type="GO" id="GO:0006412">
    <property type="term" value="P:translation"/>
    <property type="evidence" value="ECO:0007669"/>
    <property type="project" value="InterPro"/>
</dbReference>
<reference evidence="7" key="1">
    <citation type="journal article" date="2016" name="Proc. Natl. Acad. Sci. U.S.A.">
        <title>Lipid metabolic changes in an early divergent fungus govern the establishment of a mutualistic symbiosis with endobacteria.</title>
        <authorList>
            <person name="Lastovetsky O.A."/>
            <person name="Gaspar M.L."/>
            <person name="Mondo S.J."/>
            <person name="LaButti K.M."/>
            <person name="Sandor L."/>
            <person name="Grigoriev I.V."/>
            <person name="Henry S.A."/>
            <person name="Pawlowska T.E."/>
        </authorList>
    </citation>
    <scope>NUCLEOTIDE SEQUENCE [LARGE SCALE GENOMIC DNA]</scope>
    <source>
        <strain evidence="7">ATCC 52814</strain>
    </source>
</reference>
<protein>
    <recommendedName>
        <fullName evidence="6">Large ribosomal subunit protein bL33m</fullName>
    </recommendedName>
</protein>